<organism evidence="7 8">
    <name type="scientific">Sphaerosporella brunnea</name>
    <dbReference type="NCBI Taxonomy" id="1250544"/>
    <lineage>
        <taxon>Eukaryota</taxon>
        <taxon>Fungi</taxon>
        <taxon>Dikarya</taxon>
        <taxon>Ascomycota</taxon>
        <taxon>Pezizomycotina</taxon>
        <taxon>Pezizomycetes</taxon>
        <taxon>Pezizales</taxon>
        <taxon>Pyronemataceae</taxon>
        <taxon>Sphaerosporella</taxon>
    </lineage>
</organism>
<dbReference type="Gene3D" id="1.10.238.150">
    <property type="entry name" value="Formin, FH3 diaphanous domain"/>
    <property type="match status" value="1"/>
</dbReference>
<dbReference type="OrthoDB" id="1104827at2759"/>
<dbReference type="GO" id="GO:0051017">
    <property type="term" value="P:actin filament bundle assembly"/>
    <property type="evidence" value="ECO:0007669"/>
    <property type="project" value="TreeGrafter"/>
</dbReference>
<dbReference type="FunFam" id="1.20.58.2220:FF:000006">
    <property type="entry name" value="Cytokinesis protein sepA"/>
    <property type="match status" value="1"/>
</dbReference>
<feature type="compositionally biased region" description="Basic and acidic residues" evidence="3">
    <location>
        <begin position="1301"/>
        <end position="1317"/>
    </location>
</feature>
<dbReference type="InterPro" id="IPR010473">
    <property type="entry name" value="GTPase-bd"/>
</dbReference>
<feature type="compositionally biased region" description="Basic and acidic residues" evidence="3">
    <location>
        <begin position="1226"/>
        <end position="1237"/>
    </location>
</feature>
<dbReference type="Gene3D" id="6.10.30.50">
    <property type="match status" value="1"/>
</dbReference>
<dbReference type="GO" id="GO:0005938">
    <property type="term" value="C:cell cortex"/>
    <property type="evidence" value="ECO:0007669"/>
    <property type="project" value="UniProtKB-ARBA"/>
</dbReference>
<dbReference type="InterPro" id="IPR042201">
    <property type="entry name" value="FH2_Formin_sf"/>
</dbReference>
<evidence type="ECO:0008006" key="9">
    <source>
        <dbReference type="Google" id="ProtNLM"/>
    </source>
</evidence>
<dbReference type="InterPro" id="IPR051661">
    <property type="entry name" value="Actin_filament_regulator"/>
</dbReference>
<dbReference type="InParanoid" id="A0A5J5F8L0"/>
<feature type="compositionally biased region" description="Polar residues" evidence="3">
    <location>
        <begin position="1416"/>
        <end position="1427"/>
    </location>
</feature>
<evidence type="ECO:0000313" key="7">
    <source>
        <dbReference type="EMBL" id="KAA8913173.1"/>
    </source>
</evidence>
<dbReference type="SMART" id="SM01139">
    <property type="entry name" value="Drf_FH3"/>
    <property type="match status" value="1"/>
</dbReference>
<dbReference type="FunCoup" id="A0A5J5F8L0">
    <property type="interactions" value="467"/>
</dbReference>
<protein>
    <recommendedName>
        <fullName evidence="9">Cytokinesis protein sepA</fullName>
    </recommendedName>
</protein>
<keyword evidence="1" id="KW-0175">Coiled coil</keyword>
<dbReference type="GO" id="GO:0003779">
    <property type="term" value="F:actin binding"/>
    <property type="evidence" value="ECO:0007669"/>
    <property type="project" value="InterPro"/>
</dbReference>
<dbReference type="Gene3D" id="1.20.58.2220">
    <property type="entry name" value="Formin, FH2 domain"/>
    <property type="match status" value="1"/>
</dbReference>
<dbReference type="SUPFAM" id="SSF48371">
    <property type="entry name" value="ARM repeat"/>
    <property type="match status" value="1"/>
</dbReference>
<feature type="compositionally biased region" description="Basic and acidic residues" evidence="3">
    <location>
        <begin position="639"/>
        <end position="648"/>
    </location>
</feature>
<dbReference type="InterPro" id="IPR011989">
    <property type="entry name" value="ARM-like"/>
</dbReference>
<dbReference type="PROSITE" id="PS51232">
    <property type="entry name" value="GBD_FH3"/>
    <property type="match status" value="1"/>
</dbReference>
<feature type="compositionally biased region" description="Polar residues" evidence="3">
    <location>
        <begin position="1288"/>
        <end position="1300"/>
    </location>
</feature>
<dbReference type="PANTHER" id="PTHR47102:SF2">
    <property type="entry name" value="PROTEIN BNI1"/>
    <property type="match status" value="1"/>
</dbReference>
<evidence type="ECO:0000256" key="2">
    <source>
        <dbReference type="ARBA" id="ARBA00037935"/>
    </source>
</evidence>
<evidence type="ECO:0000259" key="5">
    <source>
        <dbReference type="PROSITE" id="PS51232"/>
    </source>
</evidence>
<dbReference type="EMBL" id="VXIS01000017">
    <property type="protein sequence ID" value="KAA8913173.1"/>
    <property type="molecule type" value="Genomic_DNA"/>
</dbReference>
<feature type="compositionally biased region" description="Low complexity" evidence="3">
    <location>
        <begin position="1406"/>
        <end position="1415"/>
    </location>
</feature>
<evidence type="ECO:0000259" key="4">
    <source>
        <dbReference type="PROSITE" id="PS51231"/>
    </source>
</evidence>
<feature type="compositionally biased region" description="Low complexity" evidence="3">
    <location>
        <begin position="1264"/>
        <end position="1276"/>
    </location>
</feature>
<comment type="caution">
    <text evidence="7">The sequence shown here is derived from an EMBL/GenBank/DDBJ whole genome shotgun (WGS) entry which is preliminary data.</text>
</comment>
<dbReference type="PROSITE" id="PS51444">
    <property type="entry name" value="FH2"/>
    <property type="match status" value="1"/>
</dbReference>
<dbReference type="InterPro" id="IPR014767">
    <property type="entry name" value="DAD_dom"/>
</dbReference>
<dbReference type="InterPro" id="IPR014768">
    <property type="entry name" value="GBD/FH3_dom"/>
</dbReference>
<feature type="domain" description="FH2" evidence="6">
    <location>
        <begin position="778"/>
        <end position="1195"/>
    </location>
</feature>
<feature type="region of interest" description="Disordered" evidence="3">
    <location>
        <begin position="1192"/>
        <end position="1212"/>
    </location>
</feature>
<comment type="similarity">
    <text evidence="2">Belongs to the formin homology family. BNI1 subfamily.</text>
</comment>
<dbReference type="PANTHER" id="PTHR47102">
    <property type="entry name" value="PROTEIN BNI1"/>
    <property type="match status" value="1"/>
</dbReference>
<evidence type="ECO:0000313" key="8">
    <source>
        <dbReference type="Proteomes" id="UP000326924"/>
    </source>
</evidence>
<dbReference type="SMART" id="SM01140">
    <property type="entry name" value="Drf_GBD"/>
    <property type="match status" value="1"/>
</dbReference>
<dbReference type="Gene3D" id="1.25.10.10">
    <property type="entry name" value="Leucine-rich Repeat Variant"/>
    <property type="match status" value="1"/>
</dbReference>
<dbReference type="FunFam" id="1.25.10.10:FF:000898">
    <property type="entry name" value="Formin BNI1"/>
    <property type="match status" value="1"/>
</dbReference>
<accession>A0A5J5F8L0</accession>
<feature type="region of interest" description="Disordered" evidence="3">
    <location>
        <begin position="693"/>
        <end position="780"/>
    </location>
</feature>
<feature type="domain" description="DAD" evidence="4">
    <location>
        <begin position="1207"/>
        <end position="1243"/>
    </location>
</feature>
<dbReference type="GO" id="GO:0015629">
    <property type="term" value="C:actin cytoskeleton"/>
    <property type="evidence" value="ECO:0007669"/>
    <property type="project" value="UniProtKB-ARBA"/>
</dbReference>
<dbReference type="Pfam" id="PF06367">
    <property type="entry name" value="Drf_FH3"/>
    <property type="match status" value="1"/>
</dbReference>
<feature type="compositionally biased region" description="Pro residues" evidence="3">
    <location>
        <begin position="753"/>
        <end position="762"/>
    </location>
</feature>
<dbReference type="GO" id="GO:0031267">
    <property type="term" value="F:small GTPase binding"/>
    <property type="evidence" value="ECO:0007669"/>
    <property type="project" value="InterPro"/>
</dbReference>
<feature type="region of interest" description="Disordered" evidence="3">
    <location>
        <begin position="599"/>
        <end position="650"/>
    </location>
</feature>
<dbReference type="InterPro" id="IPR016024">
    <property type="entry name" value="ARM-type_fold"/>
</dbReference>
<feature type="compositionally biased region" description="Low complexity" evidence="3">
    <location>
        <begin position="1342"/>
        <end position="1362"/>
    </location>
</feature>
<dbReference type="InterPro" id="IPR010472">
    <property type="entry name" value="FH3_dom"/>
</dbReference>
<dbReference type="SMART" id="SM00498">
    <property type="entry name" value="FH2"/>
    <property type="match status" value="1"/>
</dbReference>
<dbReference type="Pfam" id="PF02181">
    <property type="entry name" value="FH2"/>
    <property type="match status" value="1"/>
</dbReference>
<dbReference type="GO" id="GO:0051016">
    <property type="term" value="P:barbed-end actin filament capping"/>
    <property type="evidence" value="ECO:0007669"/>
    <property type="project" value="TreeGrafter"/>
</dbReference>
<feature type="region of interest" description="Disordered" evidence="3">
    <location>
        <begin position="1387"/>
        <end position="1466"/>
    </location>
</feature>
<dbReference type="FunFam" id="1.10.238.150:FF:000003">
    <property type="entry name" value="Cytokinesis protein SepA"/>
    <property type="match status" value="1"/>
</dbReference>
<gene>
    <name evidence="7" type="ORF">FN846DRAFT_990594</name>
</gene>
<evidence type="ECO:0000256" key="3">
    <source>
        <dbReference type="SAM" id="MobiDB-lite"/>
    </source>
</evidence>
<evidence type="ECO:0000259" key="6">
    <source>
        <dbReference type="PROSITE" id="PS51444"/>
    </source>
</evidence>
<keyword evidence="8" id="KW-1185">Reference proteome</keyword>
<dbReference type="GO" id="GO:0043332">
    <property type="term" value="C:mating projection tip"/>
    <property type="evidence" value="ECO:0007669"/>
    <property type="project" value="TreeGrafter"/>
</dbReference>
<sequence length="1466" mass="162966">MFYDLMIKRGYMNLPEQARRQLMAKPVSGKWLMIYQDKLADWQAEQKRRAAAASSSGKDLDEDSPQWYVKKIMEGNITAKQLGSLSVSLRTQPIGWVKSFIEAQGQIALTTVLRSINNHGGKNNTGTDAMLDREYDIVKCLKALMNNKYGADDALAHQHCINALVASLTSPRVTTRKLVSEVLTFLCHWERPHGHSKVLAAMDQVKGHQGETGRFDSWLRIVEVTIDGRGKLGSLVGASDEARSGGIGFESLLMEYALATLFLINIIASGSDDIHARIHIRAQFKGCGFGRIATKMQGFNYELIDKQIQKYEEDAAVDYDELMERDGASMVDSVESDPKDLNDPAALVDAIMNRIQGTSTQDYFVSSLQHLLLMRDNSSEDRLRMFQLVDAILGYVVMDRRLPDMDLKASLNFSVQNLMDRLNTDAEARDALAEASESRQIAESAIAERDAMKAQIDLGADGLVAKLKKQLEEQAQNDRLKAELEEIKVAHATQMQKSELETRELYLMLRDAQDAADAATAEKVRQMKKEGKSMVETDIQMQGILDRQRLMDKLEKQLERKKTEFKLEGKVWQHVAPSDRLRELRERMDAVQREAKALEEQHYQETQRNASGTFGSVSRKSHVSKKSRDAGRQISQTYADRERARIQEETDEEADFIVERPRLIQYTKPRINNAHASGLLGALTDRFNKKAPAIDDATGEGDESEAEAKEKAKEKAQSDDEGVTTDSSPASSESAPKTPADEESPGFLFGNAPPAPGMPPAPYLSGQGVPPPPGIQNLYTGVRPRKKLKPMHWEKLDGVEYTLWATCADKDGVFEELSKKGILEEMEKLFFFKETRLLKKSKGDGEKKKEFLDTGVVKAFQIALSKYAQIPTMQVVTKILSCDKDMLDNSAIMDFLQREELCTISDNLMKNLAPYAVDWTEPGADGKKREADPNELRREDLIYLETAYNLHHYWKSRVRALTLTRTLDTDYSDLQTKIHQVVRVSDTVRSCKAFQDVLGLILSMGNYMNDTTKQVTGFKLGTLNRLVNVKDDKNQRTFMDYIEMTVRKKFPELEGFIDELHECVTLEKVDVDHLAQQAQKFIGNIHSIQMSVDSGNLSEPKKFHPQDRVLQVVLPILPEARKKSEYLKDYMEAMNKAYADLLTFYGEDPNDENSRKRFFKLISDFVKNYKASNQKNMELEDEERRREKRAQMAAQAQAKQAARDPLSPAAVAQSTGAMDALLDKLRAAGPSSRDKRDARRRARLRQNGAPEIDGADGENTESETAAPAADAAPATLDDAEQPPMSPDITVTSADQPAEQDSLSKRTEEMLMRLRGDGAEGAAAASKGSMRDNKRKERRRRNGSNVSMSSTGSGSISLSLTTSPPVPPIPTNIVGSPGLMTAFGSAEGEDAVARAKSALMAMRRGSDTGSVGSGTSEQPTGTSESEQPTLGALSAPAIVDDDSDQRPATPTTIISPPSPDPEGGSQP</sequence>
<dbReference type="GO" id="GO:1903475">
    <property type="term" value="P:mitotic actomyosin contractile ring assembly"/>
    <property type="evidence" value="ECO:0007669"/>
    <property type="project" value="TreeGrafter"/>
</dbReference>
<dbReference type="GO" id="GO:0032153">
    <property type="term" value="C:cell division site"/>
    <property type="evidence" value="ECO:0007669"/>
    <property type="project" value="UniProtKB-ARBA"/>
</dbReference>
<dbReference type="InterPro" id="IPR015425">
    <property type="entry name" value="FH2_Formin"/>
</dbReference>
<dbReference type="Pfam" id="PF06371">
    <property type="entry name" value="Drf_GBD"/>
    <property type="match status" value="1"/>
</dbReference>
<reference evidence="7 8" key="1">
    <citation type="submission" date="2019-09" db="EMBL/GenBank/DDBJ databases">
        <title>Draft genome of the ectomycorrhizal ascomycete Sphaerosporella brunnea.</title>
        <authorList>
            <consortium name="DOE Joint Genome Institute"/>
            <person name="Benucci G.M."/>
            <person name="Marozzi G."/>
            <person name="Antonielli L."/>
            <person name="Sanchez S."/>
            <person name="Marco P."/>
            <person name="Wang X."/>
            <person name="Falini L.B."/>
            <person name="Barry K."/>
            <person name="Haridas S."/>
            <person name="Lipzen A."/>
            <person name="Labutti K."/>
            <person name="Grigoriev I.V."/>
            <person name="Murat C."/>
            <person name="Martin F."/>
            <person name="Albertini E."/>
            <person name="Donnini D."/>
            <person name="Bonito G."/>
        </authorList>
    </citation>
    <scope>NUCLEOTIDE SEQUENCE [LARGE SCALE GENOMIC DNA]</scope>
    <source>
        <strain evidence="7 8">Sb_GMNB300</strain>
    </source>
</reference>
<feature type="compositionally biased region" description="Polar residues" evidence="3">
    <location>
        <begin position="724"/>
        <end position="735"/>
    </location>
</feature>
<feature type="compositionally biased region" description="Basic and acidic residues" evidence="3">
    <location>
        <begin position="706"/>
        <end position="718"/>
    </location>
</feature>
<feature type="compositionally biased region" description="Polar residues" evidence="3">
    <location>
        <begin position="606"/>
        <end position="615"/>
    </location>
</feature>
<name>A0A5J5F8L0_9PEZI</name>
<feature type="domain" description="GBD/FH3" evidence="5">
    <location>
        <begin position="1"/>
        <end position="404"/>
    </location>
</feature>
<dbReference type="SUPFAM" id="SSF101447">
    <property type="entry name" value="Formin homology 2 domain (FH2 domain)"/>
    <property type="match status" value="1"/>
</dbReference>
<dbReference type="Proteomes" id="UP000326924">
    <property type="component" value="Unassembled WGS sequence"/>
</dbReference>
<evidence type="ECO:0000256" key="1">
    <source>
        <dbReference type="ARBA" id="ARBA00023054"/>
    </source>
</evidence>
<proteinExistence type="inferred from homology"/>
<dbReference type="PROSITE" id="PS51231">
    <property type="entry name" value="DAD"/>
    <property type="match status" value="1"/>
</dbReference>
<feature type="region of interest" description="Disordered" evidence="3">
    <location>
        <begin position="1226"/>
        <end position="1372"/>
    </location>
</feature>